<feature type="compositionally biased region" description="Polar residues" evidence="1">
    <location>
        <begin position="457"/>
        <end position="472"/>
    </location>
</feature>
<comment type="caution">
    <text evidence="3">The sequence shown here is derived from an EMBL/GenBank/DDBJ whole genome shotgun (WGS) entry which is preliminary data.</text>
</comment>
<feature type="compositionally biased region" description="Polar residues" evidence="1">
    <location>
        <begin position="423"/>
        <end position="441"/>
    </location>
</feature>
<feature type="compositionally biased region" description="Polar residues" evidence="1">
    <location>
        <begin position="215"/>
        <end position="228"/>
    </location>
</feature>
<proteinExistence type="predicted"/>
<evidence type="ECO:0000256" key="2">
    <source>
        <dbReference type="SAM" id="Phobius"/>
    </source>
</evidence>
<feature type="region of interest" description="Disordered" evidence="1">
    <location>
        <begin position="595"/>
        <end position="639"/>
    </location>
</feature>
<accession>A0AAN9UH06</accession>
<feature type="region of interest" description="Disordered" evidence="1">
    <location>
        <begin position="448"/>
        <end position="496"/>
    </location>
</feature>
<feature type="transmembrane region" description="Helical" evidence="2">
    <location>
        <begin position="646"/>
        <end position="666"/>
    </location>
</feature>
<organism evidence="3 4">
    <name type="scientific">Cytospora paraplurivora</name>
    <dbReference type="NCBI Taxonomy" id="2898453"/>
    <lineage>
        <taxon>Eukaryota</taxon>
        <taxon>Fungi</taxon>
        <taxon>Dikarya</taxon>
        <taxon>Ascomycota</taxon>
        <taxon>Pezizomycotina</taxon>
        <taxon>Sordariomycetes</taxon>
        <taxon>Sordariomycetidae</taxon>
        <taxon>Diaporthales</taxon>
        <taxon>Cytosporaceae</taxon>
        <taxon>Cytospora</taxon>
    </lineage>
</organism>
<keyword evidence="4" id="KW-1185">Reference proteome</keyword>
<dbReference type="AlphaFoldDB" id="A0AAN9UH06"/>
<feature type="region of interest" description="Disordered" evidence="1">
    <location>
        <begin position="422"/>
        <end position="441"/>
    </location>
</feature>
<feature type="compositionally biased region" description="Polar residues" evidence="1">
    <location>
        <begin position="551"/>
        <end position="562"/>
    </location>
</feature>
<keyword evidence="2" id="KW-1133">Transmembrane helix</keyword>
<feature type="region of interest" description="Disordered" evidence="1">
    <location>
        <begin position="160"/>
        <end position="276"/>
    </location>
</feature>
<gene>
    <name evidence="3" type="ORF">SLS53_002294</name>
</gene>
<dbReference type="Proteomes" id="UP001320245">
    <property type="component" value="Unassembled WGS sequence"/>
</dbReference>
<evidence type="ECO:0000313" key="3">
    <source>
        <dbReference type="EMBL" id="KAK7746335.1"/>
    </source>
</evidence>
<dbReference type="SUPFAM" id="SSF49879">
    <property type="entry name" value="SMAD/FHA domain"/>
    <property type="match status" value="1"/>
</dbReference>
<dbReference type="EMBL" id="JAJSPL020000006">
    <property type="protein sequence ID" value="KAK7746335.1"/>
    <property type="molecule type" value="Genomic_DNA"/>
</dbReference>
<evidence type="ECO:0008006" key="5">
    <source>
        <dbReference type="Google" id="ProtNLM"/>
    </source>
</evidence>
<keyword evidence="2" id="KW-0472">Membrane</keyword>
<protein>
    <recommendedName>
        <fullName evidence="5">FHA domain-containing protein</fullName>
    </recommendedName>
</protein>
<dbReference type="Gene3D" id="2.60.200.20">
    <property type="match status" value="1"/>
</dbReference>
<evidence type="ECO:0000256" key="1">
    <source>
        <dbReference type="SAM" id="MobiDB-lite"/>
    </source>
</evidence>
<dbReference type="InterPro" id="IPR008984">
    <property type="entry name" value="SMAD_FHA_dom_sf"/>
</dbReference>
<evidence type="ECO:0000313" key="4">
    <source>
        <dbReference type="Proteomes" id="UP001320245"/>
    </source>
</evidence>
<feature type="compositionally biased region" description="Acidic residues" evidence="1">
    <location>
        <begin position="253"/>
        <end position="272"/>
    </location>
</feature>
<feature type="region of interest" description="Disordered" evidence="1">
    <location>
        <begin position="551"/>
        <end position="582"/>
    </location>
</feature>
<reference evidence="3 4" key="1">
    <citation type="journal article" date="2023" name="PLoS ONE">
        <title>Cytospora paraplurivora sp. nov. isolated from orchards with fruit tree decline syndrome in Ontario, Canada.</title>
        <authorList>
            <person name="Ilyukhin E."/>
            <person name="Nguyen H.D.T."/>
            <person name="Castle A.J."/>
            <person name="Ellouze W."/>
        </authorList>
    </citation>
    <scope>NUCLEOTIDE SEQUENCE [LARGE SCALE GENOMIC DNA]</scope>
    <source>
        <strain evidence="3 4">FDS-564</strain>
    </source>
</reference>
<feature type="compositionally biased region" description="Acidic residues" evidence="1">
    <location>
        <begin position="166"/>
        <end position="189"/>
    </location>
</feature>
<name>A0AAN9UH06_9PEZI</name>
<sequence length="672" mass="73399">MSFNVVQEDSDRRVEALDINLGHIVNVSQALKVRDAGSMHGTYLNKEKLSSDIARLLVPGDEMTFGMPVYRNQTIFKPATMTVGVEFRNAARVNNPPSRVFTVPDDCSTDENLDENEPLDDDIPNGKSLLAHQERGNCPAAMRQVDGAIEIDYDSAPIDLISISSDDNDDDDGTHDDGEESISLTDDEQMSSVPASPIETVDLDDTVQMDGLENRSPTWNRFSSYSESEQMDEDSPSIQLPSDDEHGVFLYDSDSEDKDDLEDDGPVADDSDTSPHMVNYPSMITGPQMSECVAPVLPPLSAAVFDHSQYLEMPFGYQLPPVGRSLPRQPSPSDAVLPLSHRHHGSEDDGAMVVEDLGRKWGKTDFFEAREHNKITNSRLTGPDSSSDASPVLNAATATSNNAATEDHCILPSSEDFVDHIESSTTETAKPTGSSASERLSQASELANIASRPVEPQKQSPSVLMSQLTQAQPIAKIDRDPYTLEPGEDSSKSPLHDANAMELPMQSASEAQDSVPESAYQLRLQKLREQALKNLKKEELVLMPDARRDFANNSYTTDSTTGLPRDRTKGKRKAADISEATEEELVWQEQLAWHDKGNPMTPPVPSSPATQSEPDVSLPSPPTTPQDQHRADARPSKKIKKIAERMGYAALGGATVGAMVFTSLVYTAPSFV</sequence>
<keyword evidence="2" id="KW-0812">Transmembrane</keyword>